<dbReference type="RefSeq" id="WP_150007075.1">
    <property type="nucleotide sequence ID" value="NZ_BKCN01000008.1"/>
</dbReference>
<feature type="transmembrane region" description="Helical" evidence="1">
    <location>
        <begin position="9"/>
        <end position="26"/>
    </location>
</feature>
<comment type="caution">
    <text evidence="2">The sequence shown here is derived from an EMBL/GenBank/DDBJ whole genome shotgun (WGS) entry which is preliminary data.</text>
</comment>
<name>A0A5A7NB52_9PROT</name>
<reference evidence="2 3" key="1">
    <citation type="submission" date="2019-09" db="EMBL/GenBank/DDBJ databases">
        <title>NBRP : Genome information of microbial organism related human and environment.</title>
        <authorList>
            <person name="Hattori M."/>
            <person name="Oshima K."/>
            <person name="Inaba H."/>
            <person name="Suda W."/>
            <person name="Sakamoto M."/>
            <person name="Iino T."/>
            <person name="Kitahara M."/>
            <person name="Oshida Y."/>
            <person name="Iida T."/>
            <person name="Kudo T."/>
            <person name="Itoh T."/>
            <person name="Ohkuma M."/>
        </authorList>
    </citation>
    <scope>NUCLEOTIDE SEQUENCE [LARGE SCALE GENOMIC DNA]</scope>
    <source>
        <strain evidence="2 3">Q-1</strain>
    </source>
</reference>
<gene>
    <name evidence="2" type="ORF">JCM17846_18580</name>
</gene>
<evidence type="ECO:0000313" key="3">
    <source>
        <dbReference type="Proteomes" id="UP000324996"/>
    </source>
</evidence>
<evidence type="ECO:0000256" key="1">
    <source>
        <dbReference type="SAM" id="Phobius"/>
    </source>
</evidence>
<sequence>MKDAHLHRLGTAFIGGFFVAGSALLLLASAPFAVLGVVLIGLGAASLGILRELTEEQAKQGGRGVSKEMIRRFNWRGDIREWLEGGFVLVLALVILRGLII</sequence>
<proteinExistence type="predicted"/>
<keyword evidence="1" id="KW-0472">Membrane</keyword>
<keyword evidence="1" id="KW-1133">Transmembrane helix</keyword>
<dbReference type="Proteomes" id="UP000324996">
    <property type="component" value="Unassembled WGS sequence"/>
</dbReference>
<keyword evidence="3" id="KW-1185">Reference proteome</keyword>
<protein>
    <submittedName>
        <fullName evidence="2">Uncharacterized protein</fullName>
    </submittedName>
</protein>
<organism evidence="2 3">
    <name type="scientific">Iodidimonas nitroreducens</name>
    <dbReference type="NCBI Taxonomy" id="1236968"/>
    <lineage>
        <taxon>Bacteria</taxon>
        <taxon>Pseudomonadati</taxon>
        <taxon>Pseudomonadota</taxon>
        <taxon>Alphaproteobacteria</taxon>
        <taxon>Iodidimonadales</taxon>
        <taxon>Iodidimonadaceae</taxon>
        <taxon>Iodidimonas</taxon>
    </lineage>
</organism>
<evidence type="ECO:0000313" key="2">
    <source>
        <dbReference type="EMBL" id="GER04176.1"/>
    </source>
</evidence>
<dbReference type="EMBL" id="BKCN01000008">
    <property type="protein sequence ID" value="GER04176.1"/>
    <property type="molecule type" value="Genomic_DNA"/>
</dbReference>
<accession>A0A5A7NB52</accession>
<feature type="transmembrane region" description="Helical" evidence="1">
    <location>
        <begin position="82"/>
        <end position="100"/>
    </location>
</feature>
<keyword evidence="1" id="KW-0812">Transmembrane</keyword>
<dbReference type="AlphaFoldDB" id="A0A5A7NB52"/>